<dbReference type="Gene3D" id="3.40.50.920">
    <property type="match status" value="1"/>
</dbReference>
<organism evidence="1 2">
    <name type="scientific">Listeria fleischmannii subsp. fleischmannii</name>
    <dbReference type="NCBI Taxonomy" id="1671902"/>
    <lineage>
        <taxon>Bacteria</taxon>
        <taxon>Bacillati</taxon>
        <taxon>Bacillota</taxon>
        <taxon>Bacilli</taxon>
        <taxon>Bacillales</taxon>
        <taxon>Listeriaceae</taxon>
        <taxon>Listeria</taxon>
    </lineage>
</organism>
<accession>A0A2X3GUP2</accession>
<name>A0A2X3GUP2_9LIST</name>
<dbReference type="InterPro" id="IPR050722">
    <property type="entry name" value="Pyruvate:ferred/Flavod_OxRd"/>
</dbReference>
<evidence type="ECO:0000313" key="2">
    <source>
        <dbReference type="Proteomes" id="UP000250257"/>
    </source>
</evidence>
<keyword evidence="1" id="KW-0560">Oxidoreductase</keyword>
<gene>
    <name evidence="1" type="primary">porA_2</name>
    <name evidence="1" type="ORF">NCTC13940_02782</name>
</gene>
<dbReference type="InterPro" id="IPR009014">
    <property type="entry name" value="Transketo_C/PFOR_II"/>
</dbReference>
<dbReference type="EC" id="1.2.7.1" evidence="1"/>
<dbReference type="Proteomes" id="UP000250257">
    <property type="component" value="Unassembled WGS sequence"/>
</dbReference>
<protein>
    <submittedName>
        <fullName evidence="1">Pyruvate synthase subunit porA</fullName>
        <ecNumber evidence="1">1.2.7.1</ecNumber>
    </submittedName>
</protein>
<proteinExistence type="predicted"/>
<dbReference type="EMBL" id="UAWT01000049">
    <property type="protein sequence ID" value="SQC72068.1"/>
    <property type="molecule type" value="Genomic_DNA"/>
</dbReference>
<dbReference type="AlphaFoldDB" id="A0A2X3GUP2"/>
<keyword evidence="1" id="KW-0670">Pyruvate</keyword>
<sequence>MLDYAELEALLDKSSLAEFRKRAMSPNHPTTSGSNQNPDIFFQQRETVNEYYENIPTIIRDYMSEINTLRGTNYDLVNYYGHAEATDIIVAMGSVTPVIEQVIDELMREGKKSDC</sequence>
<reference evidence="1 2" key="1">
    <citation type="submission" date="2018-06" db="EMBL/GenBank/DDBJ databases">
        <authorList>
            <consortium name="Pathogen Informatics"/>
            <person name="Doyle S."/>
        </authorList>
    </citation>
    <scope>NUCLEOTIDE SEQUENCE [LARGE SCALE GENOMIC DNA]</scope>
    <source>
        <strain evidence="1 2">NCTC13940</strain>
    </source>
</reference>
<evidence type="ECO:0000313" key="1">
    <source>
        <dbReference type="EMBL" id="SQC72068.1"/>
    </source>
</evidence>
<dbReference type="SUPFAM" id="SSF52922">
    <property type="entry name" value="TK C-terminal domain-like"/>
    <property type="match status" value="1"/>
</dbReference>
<dbReference type="InterPro" id="IPR029061">
    <property type="entry name" value="THDP-binding"/>
</dbReference>
<dbReference type="PANTHER" id="PTHR32154">
    <property type="entry name" value="PYRUVATE-FLAVODOXIN OXIDOREDUCTASE-RELATED"/>
    <property type="match status" value="1"/>
</dbReference>
<dbReference type="Gene3D" id="3.40.50.970">
    <property type="match status" value="1"/>
</dbReference>
<dbReference type="GO" id="GO:0019164">
    <property type="term" value="F:pyruvate synthase activity"/>
    <property type="evidence" value="ECO:0007669"/>
    <property type="project" value="UniProtKB-EC"/>
</dbReference>
<dbReference type="GO" id="GO:0006979">
    <property type="term" value="P:response to oxidative stress"/>
    <property type="evidence" value="ECO:0007669"/>
    <property type="project" value="TreeGrafter"/>
</dbReference>
<dbReference type="SUPFAM" id="SSF52518">
    <property type="entry name" value="Thiamin diphosphate-binding fold (THDP-binding)"/>
    <property type="match status" value="1"/>
</dbReference>
<dbReference type="PANTHER" id="PTHR32154:SF0">
    <property type="entry name" value="PYRUVATE-FLAVODOXIN OXIDOREDUCTASE-RELATED"/>
    <property type="match status" value="1"/>
</dbReference>